<dbReference type="InParanoid" id="G0MSX6"/>
<dbReference type="Gene3D" id="1.10.10.60">
    <property type="entry name" value="Homeodomain-like"/>
    <property type="match status" value="1"/>
</dbReference>
<feature type="compositionally biased region" description="Low complexity" evidence="2">
    <location>
        <begin position="390"/>
        <end position="400"/>
    </location>
</feature>
<organism evidence="4">
    <name type="scientific">Caenorhabditis brenneri</name>
    <name type="common">Nematode worm</name>
    <dbReference type="NCBI Taxonomy" id="135651"/>
    <lineage>
        <taxon>Eukaryota</taxon>
        <taxon>Metazoa</taxon>
        <taxon>Ecdysozoa</taxon>
        <taxon>Nematoda</taxon>
        <taxon>Chromadorea</taxon>
        <taxon>Rhabditida</taxon>
        <taxon>Rhabditina</taxon>
        <taxon>Rhabditomorpha</taxon>
        <taxon>Rhabditoidea</taxon>
        <taxon>Rhabditidae</taxon>
        <taxon>Peloderinae</taxon>
        <taxon>Caenorhabditis</taxon>
    </lineage>
</organism>
<feature type="compositionally biased region" description="Basic and acidic residues" evidence="2">
    <location>
        <begin position="437"/>
        <end position="448"/>
    </location>
</feature>
<evidence type="ECO:0000256" key="2">
    <source>
        <dbReference type="SAM" id="MobiDB-lite"/>
    </source>
</evidence>
<name>G0MSX6_CAEBE</name>
<dbReference type="eggNOG" id="ENOG502TIUJ">
    <property type="taxonomic scope" value="Eukaryota"/>
</dbReference>
<feature type="compositionally biased region" description="Basic and acidic residues" evidence="2">
    <location>
        <begin position="180"/>
        <end position="194"/>
    </location>
</feature>
<feature type="compositionally biased region" description="Basic residues" evidence="2">
    <location>
        <begin position="362"/>
        <end position="372"/>
    </location>
</feature>
<feature type="compositionally biased region" description="Polar residues" evidence="2">
    <location>
        <begin position="105"/>
        <end position="114"/>
    </location>
</feature>
<feature type="compositionally biased region" description="Polar residues" evidence="2">
    <location>
        <begin position="719"/>
        <end position="731"/>
    </location>
</feature>
<feature type="compositionally biased region" description="Basic and acidic residues" evidence="2">
    <location>
        <begin position="57"/>
        <end position="66"/>
    </location>
</feature>
<feature type="compositionally biased region" description="Basic and acidic residues" evidence="2">
    <location>
        <begin position="585"/>
        <end position="602"/>
    </location>
</feature>
<feature type="region of interest" description="Disordered" evidence="2">
    <location>
        <begin position="537"/>
        <end position="747"/>
    </location>
</feature>
<feature type="compositionally biased region" description="Acidic residues" evidence="2">
    <location>
        <begin position="337"/>
        <end position="354"/>
    </location>
</feature>
<dbReference type="HOGENOM" id="CLU_256856_0_0_1"/>
<dbReference type="SUPFAM" id="SSF46689">
    <property type="entry name" value="Homeodomain-like"/>
    <property type="match status" value="1"/>
</dbReference>
<feature type="compositionally biased region" description="Basic and acidic residues" evidence="2">
    <location>
        <begin position="302"/>
        <end position="336"/>
    </location>
</feature>
<evidence type="ECO:0000313" key="3">
    <source>
        <dbReference type="EMBL" id="EGT43139.1"/>
    </source>
</evidence>
<reference evidence="4" key="1">
    <citation type="submission" date="2011-07" db="EMBL/GenBank/DDBJ databases">
        <authorList>
            <consortium name="Caenorhabditis brenneri Sequencing and Analysis Consortium"/>
            <person name="Wilson R.K."/>
        </authorList>
    </citation>
    <scope>NUCLEOTIDE SEQUENCE [LARGE SCALE GENOMIC DNA]</scope>
    <source>
        <strain evidence="4">PB2801</strain>
    </source>
</reference>
<feature type="compositionally biased region" description="Low complexity" evidence="2">
    <location>
        <begin position="30"/>
        <end position="43"/>
    </location>
</feature>
<evidence type="ECO:0000313" key="4">
    <source>
        <dbReference type="Proteomes" id="UP000008068"/>
    </source>
</evidence>
<evidence type="ECO:0000256" key="1">
    <source>
        <dbReference type="ARBA" id="ARBA00004123"/>
    </source>
</evidence>
<sequence length="1363" mass="152852">MGAKSKFKQGDVSSKSKKRGRPKSSETRSNRSSSVSSASSNSSEDSEQFKPTANQKKFTETTDKRVTRSQSCLQQNSESVANINSTSTCFSVTTNSTPSTSNNTAPFVQSSNKTSATLASSSDAAVSAEQVGKRNEQKPGSSSFGTSIASKQKGHPNWLREKDAITGKFLSKAEIRRRRREEMVKAKTKREAPKLKGKSGSSNASGLKKVAGKLNGRGTRAVKCKKKNINVTRKKNESKAKDKKKVNQTLSKTLNEGTKRNDSASDWGDSDDEPHPKSTTRARSQKKETGGKKKLAASNPHSLHDVSDYDTDNERSQNPESGRRNEKKTIKDKPLSESEDDAMDSGNSDSEDDAQMCTGQRKSGKKNIRRAASKLDRSKRTKGARKSRVSSESEVSVVEGDTSEDDEDILIGRRSSVKRTSESDPAYSPSGDSSNDASDKDKVDRNLSDVDTLEVAEKQPKKTLRRVQAISESENEEEEKEVRGGDASEIPDVENPQRSQRIENVVEPIPVLVQTDVTSARSKRNLRNIERVYYADMDDSDIEYISSSETLTVKDDAARTSTQRKRKARASPTGKPNTKKPILGKVKEEPLNDEESIQKRDGVSSNYPVDRAANPGPSCSNSDNPSSSNSMSDRNDVSAELRQRKRRINASPNGNHDSKKGMNKVPKPVDIETRLETPLTKDVASTSTAKEASIVSDHQVHRPTNIKTETEAPIPEDVASTSTAEGTSIVSDHQIHRPTNIKSEIEEPIPNHHESRTNMKVEREDFMVSQSVHRQVNIKTEVEDVEVGIKANPASQMQNQSRPVMPQAKLQVHTFHSNSTTPQTSEFSNSVSPNLDVNAVRDVSTNTSHHFMTPPHFPTFSQSYGTSSHVSVEPRETYWRPDQNFSTVPQTSSAYAVPVIDLEAEPEFPSLYSGMNDGVAFSFSPFQMGSYLQESGQYSSLPFAPLSQPSTSEAYNAYQGMWPQYPDNNTWQNRTSVHPMFLSGTQPNSSNQPFEFSKNIYQNVPAAGGVKKEKSEERRKVKKEGELSQAEASLVIEKYLAENPGHQKRKMLFLQRETGWSKYKVNKWFDENRSKILEIKLAAPTTQRALDALFQQRQLVCKETAKLHEQQIGITAEDIYRWMFDKRVEVFEQCRRSGIEELPCQMKVLEKAYTQKKYLQFHNLQHLVQLTKASPTQISGYFKSRRQYDRARGMNVVEMRNMEEERLELMAGHDLVFQDAHWEFSVCRNYLERYSYRNNNPQYGSRELVESRIKARGPMFEHVPLPLNHSTDYKKWTHAEFIQFAKQFLPYKPVNCLIALEVSGSQARRFIRSDKTLFAALNDADGDGNSFTEEAFNSIGTKLQSITEAENQWMIAFNARPKQ</sequence>
<feature type="compositionally biased region" description="Polar residues" evidence="2">
    <location>
        <begin position="247"/>
        <end position="256"/>
    </location>
</feature>
<gene>
    <name evidence="3" type="ORF">CAEBREN_09580</name>
</gene>
<feature type="compositionally biased region" description="Basic residues" evidence="2">
    <location>
        <begin position="379"/>
        <end position="388"/>
    </location>
</feature>
<protein>
    <recommendedName>
        <fullName evidence="5">Homeobox domain-containing protein</fullName>
    </recommendedName>
</protein>
<feature type="compositionally biased region" description="Polar residues" evidence="2">
    <location>
        <begin position="138"/>
        <end position="150"/>
    </location>
</feature>
<dbReference type="InterPro" id="IPR009057">
    <property type="entry name" value="Homeodomain-like_sf"/>
</dbReference>
<feature type="compositionally biased region" description="Low complexity" evidence="2">
    <location>
        <begin position="93"/>
        <end position="104"/>
    </location>
</feature>
<feature type="compositionally biased region" description="Low complexity" evidence="2">
    <location>
        <begin position="614"/>
        <end position="632"/>
    </location>
</feature>
<evidence type="ECO:0008006" key="5">
    <source>
        <dbReference type="Google" id="ProtNLM"/>
    </source>
</evidence>
<proteinExistence type="predicted"/>
<dbReference type="EMBL" id="GL379810">
    <property type="protein sequence ID" value="EGT43139.1"/>
    <property type="molecule type" value="Genomic_DNA"/>
</dbReference>
<keyword evidence="4" id="KW-1185">Reference proteome</keyword>
<comment type="subcellular location">
    <subcellularLocation>
        <location evidence="1">Nucleus</location>
    </subcellularLocation>
</comment>
<accession>G0MSX6</accession>
<feature type="compositionally biased region" description="Basic and acidic residues" evidence="2">
    <location>
        <begin position="633"/>
        <end position="642"/>
    </location>
</feature>
<feature type="compositionally biased region" description="Low complexity" evidence="2">
    <location>
        <begin position="115"/>
        <end position="128"/>
    </location>
</feature>
<dbReference type="GO" id="GO:0005634">
    <property type="term" value="C:nucleus"/>
    <property type="evidence" value="ECO:0007669"/>
    <property type="project" value="UniProtKB-SubCell"/>
</dbReference>
<feature type="compositionally biased region" description="Polar residues" evidence="2">
    <location>
        <begin position="68"/>
        <end position="92"/>
    </location>
</feature>
<feature type="region of interest" description="Disordered" evidence="2">
    <location>
        <begin position="1"/>
        <end position="505"/>
    </location>
</feature>
<dbReference type="Proteomes" id="UP000008068">
    <property type="component" value="Unassembled WGS sequence"/>
</dbReference>